<keyword evidence="3 5" id="KW-0863">Zinc-finger</keyword>
<evidence type="ECO:0000256" key="2">
    <source>
        <dbReference type="ARBA" id="ARBA00022737"/>
    </source>
</evidence>
<feature type="region of interest" description="Disordered" evidence="6">
    <location>
        <begin position="293"/>
        <end position="335"/>
    </location>
</feature>
<evidence type="ECO:0000256" key="3">
    <source>
        <dbReference type="ARBA" id="ARBA00022771"/>
    </source>
</evidence>
<reference evidence="8" key="1">
    <citation type="submission" date="2019-08" db="EMBL/GenBank/DDBJ databases">
        <title>The improved chromosome-level genome for the pearl oyster Pinctada fucata martensii using PacBio sequencing and Hi-C.</title>
        <authorList>
            <person name="Zheng Z."/>
        </authorList>
    </citation>
    <scope>NUCLEOTIDE SEQUENCE</scope>
    <source>
        <strain evidence="8">ZZ-2019</strain>
        <tissue evidence="8">Adductor muscle</tissue>
    </source>
</reference>
<evidence type="ECO:0000313" key="8">
    <source>
        <dbReference type="EMBL" id="KAK3103324.1"/>
    </source>
</evidence>
<accession>A0AA88YDW0</accession>
<dbReference type="Gene3D" id="3.30.160.60">
    <property type="entry name" value="Classic Zinc Finger"/>
    <property type="match status" value="2"/>
</dbReference>
<dbReference type="SUPFAM" id="SSF57667">
    <property type="entry name" value="beta-beta-alpha zinc fingers"/>
    <property type="match status" value="2"/>
</dbReference>
<dbReference type="InterPro" id="IPR036236">
    <property type="entry name" value="Znf_C2H2_sf"/>
</dbReference>
<organism evidence="8 9">
    <name type="scientific">Pinctada imbricata</name>
    <name type="common">Atlantic pearl-oyster</name>
    <name type="synonym">Pinctada martensii</name>
    <dbReference type="NCBI Taxonomy" id="66713"/>
    <lineage>
        <taxon>Eukaryota</taxon>
        <taxon>Metazoa</taxon>
        <taxon>Spiralia</taxon>
        <taxon>Lophotrochozoa</taxon>
        <taxon>Mollusca</taxon>
        <taxon>Bivalvia</taxon>
        <taxon>Autobranchia</taxon>
        <taxon>Pteriomorphia</taxon>
        <taxon>Pterioida</taxon>
        <taxon>Pterioidea</taxon>
        <taxon>Pteriidae</taxon>
        <taxon>Pinctada</taxon>
    </lineage>
</organism>
<evidence type="ECO:0000256" key="6">
    <source>
        <dbReference type="SAM" id="MobiDB-lite"/>
    </source>
</evidence>
<dbReference type="GO" id="GO:0008270">
    <property type="term" value="F:zinc ion binding"/>
    <property type="evidence" value="ECO:0007669"/>
    <property type="project" value="UniProtKB-KW"/>
</dbReference>
<dbReference type="EMBL" id="VSWD01000005">
    <property type="protein sequence ID" value="KAK3103324.1"/>
    <property type="molecule type" value="Genomic_DNA"/>
</dbReference>
<dbReference type="InterPro" id="IPR013087">
    <property type="entry name" value="Znf_C2H2_type"/>
</dbReference>
<evidence type="ECO:0000256" key="1">
    <source>
        <dbReference type="ARBA" id="ARBA00022723"/>
    </source>
</evidence>
<evidence type="ECO:0000313" key="9">
    <source>
        <dbReference type="Proteomes" id="UP001186944"/>
    </source>
</evidence>
<evidence type="ECO:0000256" key="4">
    <source>
        <dbReference type="ARBA" id="ARBA00022833"/>
    </source>
</evidence>
<protein>
    <recommendedName>
        <fullName evidence="7">C2H2-type domain-containing protein</fullName>
    </recommendedName>
</protein>
<feature type="domain" description="C2H2-type" evidence="7">
    <location>
        <begin position="7"/>
        <end position="34"/>
    </location>
</feature>
<feature type="compositionally biased region" description="Polar residues" evidence="6">
    <location>
        <begin position="266"/>
        <end position="278"/>
    </location>
</feature>
<feature type="domain" description="C2H2-type" evidence="7">
    <location>
        <begin position="34"/>
        <end position="61"/>
    </location>
</feature>
<feature type="region of interest" description="Disordered" evidence="6">
    <location>
        <begin position="135"/>
        <end position="158"/>
    </location>
</feature>
<dbReference type="PROSITE" id="PS00028">
    <property type="entry name" value="ZINC_FINGER_C2H2_1"/>
    <property type="match status" value="3"/>
</dbReference>
<keyword evidence="9" id="KW-1185">Reference proteome</keyword>
<dbReference type="GO" id="GO:0000981">
    <property type="term" value="F:DNA-binding transcription factor activity, RNA polymerase II-specific"/>
    <property type="evidence" value="ECO:0007669"/>
    <property type="project" value="TreeGrafter"/>
</dbReference>
<sequence>MERNPDFHVQQCPKTFTLASSLRSHVKIHSEHALKCDVCDKLFFCKSSLSRHKMSHTKEKSNKCHLCDKSFKFLTSYRKHLVRTHKIEPRTARSYKCPHCQNLFSMKDSFLTHLKFYHGFVENNVSEICAESMGDSKNESSEAGVGSPVTRSSNESEEIISKKEKSACALGDDVVKEDALRFAGNEHALFKSLKREPDLETDEGDSEYDLQLGNKDSRGYFRVKNIKVEKEDDFAPMYKIQDINDSLTITQDTASVHDGKDDDQNSETTILDNDSPRWTQDILDNDSQRRIRNISENDSPRRTQHIFNNDSPRQTHDNQTTILHVDHDSPGRTPEDIPIIVYEETDTDIDDSDVTEP</sequence>
<evidence type="ECO:0000259" key="7">
    <source>
        <dbReference type="PROSITE" id="PS50157"/>
    </source>
</evidence>
<dbReference type="Proteomes" id="UP001186944">
    <property type="component" value="Unassembled WGS sequence"/>
</dbReference>
<dbReference type="PROSITE" id="PS50157">
    <property type="entry name" value="ZINC_FINGER_C2H2_2"/>
    <property type="match status" value="4"/>
</dbReference>
<dbReference type="GO" id="GO:0000977">
    <property type="term" value="F:RNA polymerase II transcription regulatory region sequence-specific DNA binding"/>
    <property type="evidence" value="ECO:0007669"/>
    <property type="project" value="TreeGrafter"/>
</dbReference>
<name>A0AA88YDW0_PINIB</name>
<feature type="domain" description="C2H2-type" evidence="7">
    <location>
        <begin position="62"/>
        <end position="90"/>
    </location>
</feature>
<dbReference type="AlphaFoldDB" id="A0AA88YDW0"/>
<keyword evidence="4" id="KW-0862">Zinc</keyword>
<feature type="compositionally biased region" description="Polar residues" evidence="6">
    <location>
        <begin position="305"/>
        <end position="322"/>
    </location>
</feature>
<dbReference type="PANTHER" id="PTHR24379">
    <property type="entry name" value="KRAB AND ZINC FINGER DOMAIN-CONTAINING"/>
    <property type="match status" value="1"/>
</dbReference>
<keyword evidence="2" id="KW-0677">Repeat</keyword>
<feature type="domain" description="C2H2-type" evidence="7">
    <location>
        <begin position="95"/>
        <end position="118"/>
    </location>
</feature>
<evidence type="ECO:0000256" key="5">
    <source>
        <dbReference type="PROSITE-ProRule" id="PRU00042"/>
    </source>
</evidence>
<comment type="caution">
    <text evidence="8">The sequence shown here is derived from an EMBL/GenBank/DDBJ whole genome shotgun (WGS) entry which is preliminary data.</text>
</comment>
<dbReference type="GO" id="GO:0005634">
    <property type="term" value="C:nucleus"/>
    <property type="evidence" value="ECO:0007669"/>
    <property type="project" value="TreeGrafter"/>
</dbReference>
<dbReference type="PANTHER" id="PTHR24379:SF127">
    <property type="entry name" value="BLOODY FINGERS-RELATED"/>
    <property type="match status" value="1"/>
</dbReference>
<dbReference type="SMART" id="SM00355">
    <property type="entry name" value="ZnF_C2H2"/>
    <property type="match status" value="4"/>
</dbReference>
<keyword evidence="1" id="KW-0479">Metal-binding</keyword>
<feature type="region of interest" description="Disordered" evidence="6">
    <location>
        <begin position="255"/>
        <end position="281"/>
    </location>
</feature>
<proteinExistence type="predicted"/>
<gene>
    <name evidence="8" type="ORF">FSP39_018492</name>
</gene>
<feature type="compositionally biased region" description="Basic and acidic residues" evidence="6">
    <location>
        <begin position="324"/>
        <end position="335"/>
    </location>
</feature>